<dbReference type="AlphaFoldDB" id="A0A497XJ47"/>
<feature type="chain" id="PRO_5019819443" description="Copper(I)-binding protein" evidence="1">
    <location>
        <begin position="18"/>
        <end position="140"/>
    </location>
</feature>
<protein>
    <recommendedName>
        <fullName evidence="4">Copper(I)-binding protein</fullName>
    </recommendedName>
</protein>
<dbReference type="InterPro" id="IPR007410">
    <property type="entry name" value="LpqE-like"/>
</dbReference>
<dbReference type="Pfam" id="PF04314">
    <property type="entry name" value="PCuAC"/>
    <property type="match status" value="1"/>
</dbReference>
<dbReference type="RefSeq" id="WP_121239887.1">
    <property type="nucleotide sequence ID" value="NZ_BHVV01000001.1"/>
</dbReference>
<evidence type="ECO:0008006" key="4">
    <source>
        <dbReference type="Google" id="ProtNLM"/>
    </source>
</evidence>
<organism evidence="2 3">
    <name type="scientific">Sulfurisoma sediminicola</name>
    <dbReference type="NCBI Taxonomy" id="1381557"/>
    <lineage>
        <taxon>Bacteria</taxon>
        <taxon>Pseudomonadati</taxon>
        <taxon>Pseudomonadota</taxon>
        <taxon>Betaproteobacteria</taxon>
        <taxon>Nitrosomonadales</taxon>
        <taxon>Sterolibacteriaceae</taxon>
        <taxon>Sulfurisoma</taxon>
    </lineage>
</organism>
<evidence type="ECO:0000313" key="2">
    <source>
        <dbReference type="EMBL" id="RLJ67943.1"/>
    </source>
</evidence>
<dbReference type="OrthoDB" id="9796962at2"/>
<dbReference type="Gene3D" id="2.60.40.1890">
    <property type="entry name" value="PCu(A)C copper chaperone"/>
    <property type="match status" value="1"/>
</dbReference>
<keyword evidence="1" id="KW-0732">Signal</keyword>
<dbReference type="InterPro" id="IPR036182">
    <property type="entry name" value="PCuAC_sf"/>
</dbReference>
<dbReference type="SUPFAM" id="SSF110087">
    <property type="entry name" value="DR1885-like metal-binding protein"/>
    <property type="match status" value="1"/>
</dbReference>
<proteinExistence type="predicted"/>
<dbReference type="PANTHER" id="PTHR36302">
    <property type="entry name" value="BLR7088 PROTEIN"/>
    <property type="match status" value="1"/>
</dbReference>
<reference evidence="2 3" key="1">
    <citation type="submission" date="2018-10" db="EMBL/GenBank/DDBJ databases">
        <title>Genomic Encyclopedia of Type Strains, Phase IV (KMG-IV): sequencing the most valuable type-strain genomes for metagenomic binning, comparative biology and taxonomic classification.</title>
        <authorList>
            <person name="Goeker M."/>
        </authorList>
    </citation>
    <scope>NUCLEOTIDE SEQUENCE [LARGE SCALE GENOMIC DNA]</scope>
    <source>
        <strain evidence="2 3">DSM 26916</strain>
    </source>
</reference>
<feature type="signal peptide" evidence="1">
    <location>
        <begin position="1"/>
        <end position="17"/>
    </location>
</feature>
<evidence type="ECO:0000313" key="3">
    <source>
        <dbReference type="Proteomes" id="UP000268908"/>
    </source>
</evidence>
<dbReference type="InterPro" id="IPR058248">
    <property type="entry name" value="Lxx211020-like"/>
</dbReference>
<dbReference type="EMBL" id="RCCI01000004">
    <property type="protein sequence ID" value="RLJ67943.1"/>
    <property type="molecule type" value="Genomic_DNA"/>
</dbReference>
<name>A0A497XJ47_9PROT</name>
<dbReference type="PANTHER" id="PTHR36302:SF1">
    <property type="entry name" value="COPPER CHAPERONE PCU(A)C"/>
    <property type="match status" value="1"/>
</dbReference>
<accession>A0A497XJ47</accession>
<gene>
    <name evidence="2" type="ORF">DFR35_0497</name>
</gene>
<sequence>MRVVAVLLALSAGCAHAADIEVVAPWTRATVRLLKVSSAYMELRSAQGATLVGASSPVAGSVELHEMRMEGDLMKMRFVPRLPLPAGKSVALTPGGYHLMLYDLKQQLQEGTRVPIRLDFEISGGGRESLQIQAEVRPLR</sequence>
<dbReference type="Proteomes" id="UP000268908">
    <property type="component" value="Unassembled WGS sequence"/>
</dbReference>
<comment type="caution">
    <text evidence="2">The sequence shown here is derived from an EMBL/GenBank/DDBJ whole genome shotgun (WGS) entry which is preliminary data.</text>
</comment>
<evidence type="ECO:0000256" key="1">
    <source>
        <dbReference type="SAM" id="SignalP"/>
    </source>
</evidence>
<keyword evidence="3" id="KW-1185">Reference proteome</keyword>